<reference evidence="2" key="1">
    <citation type="journal article" date="2019" name="Int. J. Syst. Evol. Microbiol.">
        <title>The Global Catalogue of Microorganisms (GCM) 10K type strain sequencing project: providing services to taxonomists for standard genome sequencing and annotation.</title>
        <authorList>
            <consortium name="The Broad Institute Genomics Platform"/>
            <consortium name="The Broad Institute Genome Sequencing Center for Infectious Disease"/>
            <person name="Wu L."/>
            <person name="Ma J."/>
        </authorList>
    </citation>
    <scope>NUCLEOTIDE SEQUENCE [LARGE SCALE GENOMIC DNA]</scope>
    <source>
        <strain evidence="2">CCUG 43304</strain>
    </source>
</reference>
<comment type="caution">
    <text evidence="1">The sequence shown here is derived from an EMBL/GenBank/DDBJ whole genome shotgun (WGS) entry which is preliminary data.</text>
</comment>
<evidence type="ECO:0000313" key="1">
    <source>
        <dbReference type="EMBL" id="MFC6356586.1"/>
    </source>
</evidence>
<proteinExistence type="predicted"/>
<accession>A0ABW1VEQ5</accession>
<dbReference type="RefSeq" id="WP_386731216.1">
    <property type="nucleotide sequence ID" value="NZ_JBHSTP010000002.1"/>
</dbReference>
<keyword evidence="2" id="KW-1185">Reference proteome</keyword>
<evidence type="ECO:0000313" key="2">
    <source>
        <dbReference type="Proteomes" id="UP001596306"/>
    </source>
</evidence>
<dbReference type="EMBL" id="JBHSTP010000002">
    <property type="protein sequence ID" value="MFC6356586.1"/>
    <property type="molecule type" value="Genomic_DNA"/>
</dbReference>
<dbReference type="Proteomes" id="UP001596306">
    <property type="component" value="Unassembled WGS sequence"/>
</dbReference>
<sequence>MANRFSAEILEAAALELTESHRTMPIDVHRYGNGSKEFWSAALSPPPLEALRDETAALEELPFWSVSAHLSDGSGI</sequence>
<protein>
    <submittedName>
        <fullName evidence="1">Uncharacterized protein</fullName>
    </submittedName>
</protein>
<gene>
    <name evidence="1" type="ORF">ACFQB0_10755</name>
</gene>
<organism evidence="1 2">
    <name type="scientific">Luethyella okanaganae</name>
    <dbReference type="NCBI Taxonomy" id="69372"/>
    <lineage>
        <taxon>Bacteria</taxon>
        <taxon>Bacillati</taxon>
        <taxon>Actinomycetota</taxon>
        <taxon>Actinomycetes</taxon>
        <taxon>Micrococcales</taxon>
        <taxon>Microbacteriaceae</taxon>
        <taxon>Luethyella</taxon>
    </lineage>
</organism>
<name>A0ABW1VEQ5_9MICO</name>